<dbReference type="AlphaFoldDB" id="A0A8J4EG01"/>
<evidence type="ECO:0000256" key="4">
    <source>
        <dbReference type="ARBA" id="ARBA00022723"/>
    </source>
</evidence>
<keyword evidence="10" id="KW-1185">Reference proteome</keyword>
<comment type="cofactor">
    <cofactor evidence="1">
        <name>[4Fe-4S] cluster</name>
        <dbReference type="ChEBI" id="CHEBI:49883"/>
    </cofactor>
</comment>
<dbReference type="EMBL" id="BOPH01000082">
    <property type="protein sequence ID" value="GIJ70632.1"/>
    <property type="molecule type" value="Genomic_DNA"/>
</dbReference>
<evidence type="ECO:0000259" key="8">
    <source>
        <dbReference type="Pfam" id="PF01058"/>
    </source>
</evidence>
<gene>
    <name evidence="9" type="ORF">Voc01_055490</name>
</gene>
<keyword evidence="5" id="KW-0408">Iron</keyword>
<evidence type="ECO:0000256" key="7">
    <source>
        <dbReference type="SAM" id="MobiDB-lite"/>
    </source>
</evidence>
<evidence type="ECO:0000256" key="3">
    <source>
        <dbReference type="ARBA" id="ARBA00022485"/>
    </source>
</evidence>
<protein>
    <recommendedName>
        <fullName evidence="8">NADH:ubiquinone oxidoreductase-like 20kDa subunit domain-containing protein</fullName>
    </recommendedName>
</protein>
<evidence type="ECO:0000256" key="2">
    <source>
        <dbReference type="ARBA" id="ARBA00009173"/>
    </source>
</evidence>
<evidence type="ECO:0000256" key="5">
    <source>
        <dbReference type="ARBA" id="ARBA00023004"/>
    </source>
</evidence>
<evidence type="ECO:0000256" key="1">
    <source>
        <dbReference type="ARBA" id="ARBA00001966"/>
    </source>
</evidence>
<dbReference type="SUPFAM" id="SSF56770">
    <property type="entry name" value="HydA/Nqo6-like"/>
    <property type="match status" value="1"/>
</dbReference>
<evidence type="ECO:0000256" key="6">
    <source>
        <dbReference type="ARBA" id="ARBA00023014"/>
    </source>
</evidence>
<dbReference type="PANTHER" id="PTHR42989:SF1">
    <property type="entry name" value="FORMATE HYDROGENLYASE SUBUNIT 7-RELATED"/>
    <property type="match status" value="1"/>
</dbReference>
<comment type="caution">
    <text evidence="9">The sequence shown here is derived from an EMBL/GenBank/DDBJ whole genome shotgun (WGS) entry which is preliminary data.</text>
</comment>
<dbReference type="GO" id="GO:0046872">
    <property type="term" value="F:metal ion binding"/>
    <property type="evidence" value="ECO:0007669"/>
    <property type="project" value="UniProtKB-KW"/>
</dbReference>
<dbReference type="Proteomes" id="UP000635606">
    <property type="component" value="Unassembled WGS sequence"/>
</dbReference>
<evidence type="ECO:0000313" key="10">
    <source>
        <dbReference type="Proteomes" id="UP000635606"/>
    </source>
</evidence>
<feature type="domain" description="NADH:ubiquinone oxidoreductase-like 20kDa subunit" evidence="8">
    <location>
        <begin position="45"/>
        <end position="165"/>
    </location>
</feature>
<comment type="similarity">
    <text evidence="2">Belongs to the complex I 20 kDa subunit family.</text>
</comment>
<name>A0A8J4EG01_9ACTN</name>
<accession>A0A8J4EG01</accession>
<dbReference type="RefSeq" id="WP_203930530.1">
    <property type="nucleotide sequence ID" value="NZ_BOPH01000082.1"/>
</dbReference>
<evidence type="ECO:0000313" key="9">
    <source>
        <dbReference type="EMBL" id="GIJ70632.1"/>
    </source>
</evidence>
<dbReference type="InterPro" id="IPR052375">
    <property type="entry name" value="Complex_I_20kDa-like"/>
</dbReference>
<keyword evidence="4" id="KW-0479">Metal-binding</keyword>
<proteinExistence type="inferred from homology"/>
<organism evidence="9 10">
    <name type="scientific">Virgisporangium ochraceum</name>
    <dbReference type="NCBI Taxonomy" id="65505"/>
    <lineage>
        <taxon>Bacteria</taxon>
        <taxon>Bacillati</taxon>
        <taxon>Actinomycetota</taxon>
        <taxon>Actinomycetes</taxon>
        <taxon>Micromonosporales</taxon>
        <taxon>Micromonosporaceae</taxon>
        <taxon>Virgisporangium</taxon>
    </lineage>
</organism>
<keyword evidence="3" id="KW-0004">4Fe-4S</keyword>
<dbReference type="Pfam" id="PF01058">
    <property type="entry name" value="Oxidored_q6"/>
    <property type="match status" value="1"/>
</dbReference>
<dbReference type="Gene3D" id="3.40.50.12280">
    <property type="match status" value="1"/>
</dbReference>
<feature type="region of interest" description="Disordered" evidence="7">
    <location>
        <begin position="169"/>
        <end position="188"/>
    </location>
</feature>
<dbReference type="InterPro" id="IPR006137">
    <property type="entry name" value="NADH_UbQ_OxRdtase-like_20kDa"/>
</dbReference>
<dbReference type="PANTHER" id="PTHR42989">
    <property type="entry name" value="HYDROGENASE-4 COMPONENT I"/>
    <property type="match status" value="1"/>
</dbReference>
<sequence>MRSNWLRTVAGLLRRPSYVETSRRAVRTSVFIRHLDGGSSNAVESELVALGNPIFDVGQYGIRFVASPRHADLLLLTGPLTYNMLGAVRQAFEVMTAPRTIITVGDFADFARLHRHSDAVTEKVTRLYESSYATVDLPPEMIAAIAAHVPGDPPEPADIVEGLLSVVRSRRSARSRDTNDGAGPPGRV</sequence>
<dbReference type="GO" id="GO:0051539">
    <property type="term" value="F:4 iron, 4 sulfur cluster binding"/>
    <property type="evidence" value="ECO:0007669"/>
    <property type="project" value="UniProtKB-KW"/>
</dbReference>
<reference evidence="9" key="1">
    <citation type="submission" date="2021-01" db="EMBL/GenBank/DDBJ databases">
        <title>Whole genome shotgun sequence of Virgisporangium ochraceum NBRC 16418.</title>
        <authorList>
            <person name="Komaki H."/>
            <person name="Tamura T."/>
        </authorList>
    </citation>
    <scope>NUCLEOTIDE SEQUENCE</scope>
    <source>
        <strain evidence="9">NBRC 16418</strain>
    </source>
</reference>
<keyword evidence="6" id="KW-0411">Iron-sulfur</keyword>